<evidence type="ECO:0000256" key="3">
    <source>
        <dbReference type="ARBA" id="ARBA00022741"/>
    </source>
</evidence>
<evidence type="ECO:0000313" key="11">
    <source>
        <dbReference type="Proteomes" id="UP001187531"/>
    </source>
</evidence>
<dbReference type="InterPro" id="IPR020058">
    <property type="entry name" value="Glu/Gln-tRNA-synth_Ib_cat-dom"/>
</dbReference>
<comment type="similarity">
    <text evidence="1">Belongs to the class-I aminoacyl-tRNA synthetase family. Glutamate--tRNA ligase type 1 subfamily.</text>
</comment>
<evidence type="ECO:0000256" key="1">
    <source>
        <dbReference type="ARBA" id="ARBA00007894"/>
    </source>
</evidence>
<protein>
    <recommendedName>
        <fullName evidence="12">Glutamyl-tRNA synthetase</fullName>
    </recommendedName>
</protein>
<evidence type="ECO:0008006" key="12">
    <source>
        <dbReference type="Google" id="ProtNLM"/>
    </source>
</evidence>
<keyword evidence="11" id="KW-1185">Reference proteome</keyword>
<dbReference type="GO" id="GO:0000049">
    <property type="term" value="F:tRNA binding"/>
    <property type="evidence" value="ECO:0007669"/>
    <property type="project" value="InterPro"/>
</dbReference>
<dbReference type="EMBL" id="JAVRJZ010000019">
    <property type="protein sequence ID" value="KAK2706924.1"/>
    <property type="molecule type" value="Genomic_DNA"/>
</dbReference>
<keyword evidence="3 7" id="KW-0547">Nucleotide-binding</keyword>
<dbReference type="AlphaFoldDB" id="A0AA88HAV8"/>
<keyword evidence="5 7" id="KW-0648">Protein biosynthesis</keyword>
<feature type="domain" description="Aminoacyl-tRNA synthetase class I anticodon-binding" evidence="9">
    <location>
        <begin position="174"/>
        <end position="303"/>
    </location>
</feature>
<keyword evidence="2 7" id="KW-0436">Ligase</keyword>
<dbReference type="GO" id="GO:0004818">
    <property type="term" value="F:glutamate-tRNA ligase activity"/>
    <property type="evidence" value="ECO:0007669"/>
    <property type="project" value="TreeGrafter"/>
</dbReference>
<dbReference type="GO" id="GO:0006424">
    <property type="term" value="P:glutamyl-tRNA aminoacylation"/>
    <property type="evidence" value="ECO:0007669"/>
    <property type="project" value="TreeGrafter"/>
</dbReference>
<name>A0AA88HAV8_ARTSF</name>
<evidence type="ECO:0000256" key="2">
    <source>
        <dbReference type="ARBA" id="ARBA00022598"/>
    </source>
</evidence>
<keyword evidence="4 7" id="KW-0067">ATP-binding</keyword>
<organism evidence="10 11">
    <name type="scientific">Artemia franciscana</name>
    <name type="common">Brine shrimp</name>
    <name type="synonym">Artemia sanfranciscana</name>
    <dbReference type="NCBI Taxonomy" id="6661"/>
    <lineage>
        <taxon>Eukaryota</taxon>
        <taxon>Metazoa</taxon>
        <taxon>Ecdysozoa</taxon>
        <taxon>Arthropoda</taxon>
        <taxon>Crustacea</taxon>
        <taxon>Branchiopoda</taxon>
        <taxon>Anostraca</taxon>
        <taxon>Artemiidae</taxon>
        <taxon>Artemia</taxon>
    </lineage>
</organism>
<dbReference type="Gene3D" id="3.40.50.620">
    <property type="entry name" value="HUPs"/>
    <property type="match status" value="1"/>
</dbReference>
<proteinExistence type="inferred from homology"/>
<evidence type="ECO:0000259" key="9">
    <source>
        <dbReference type="Pfam" id="PF19269"/>
    </source>
</evidence>
<dbReference type="PANTHER" id="PTHR43311">
    <property type="entry name" value="GLUTAMATE--TRNA LIGASE"/>
    <property type="match status" value="1"/>
</dbReference>
<dbReference type="InterPro" id="IPR045462">
    <property type="entry name" value="aa-tRNA-synth_I_cd-bd"/>
</dbReference>
<reference evidence="10" key="1">
    <citation type="submission" date="2023-07" db="EMBL/GenBank/DDBJ databases">
        <title>Chromosome-level genome assembly of Artemia franciscana.</title>
        <authorList>
            <person name="Jo E."/>
        </authorList>
    </citation>
    <scope>NUCLEOTIDE SEQUENCE</scope>
    <source>
        <tissue evidence="10">Whole body</tissue>
    </source>
</reference>
<dbReference type="GO" id="GO:0005524">
    <property type="term" value="F:ATP binding"/>
    <property type="evidence" value="ECO:0007669"/>
    <property type="project" value="UniProtKB-KW"/>
</dbReference>
<feature type="domain" description="Glutamyl/glutaminyl-tRNA synthetase class Ib catalytic" evidence="8">
    <location>
        <begin position="2"/>
        <end position="133"/>
    </location>
</feature>
<dbReference type="Pfam" id="PF19269">
    <property type="entry name" value="Anticodon_2"/>
    <property type="match status" value="1"/>
</dbReference>
<dbReference type="InterPro" id="IPR014729">
    <property type="entry name" value="Rossmann-like_a/b/a_fold"/>
</dbReference>
<keyword evidence="6 7" id="KW-0030">Aminoacyl-tRNA synthetase</keyword>
<dbReference type="SUPFAM" id="SSF48163">
    <property type="entry name" value="An anticodon-binding domain of class I aminoacyl-tRNA synthetases"/>
    <property type="match status" value="1"/>
</dbReference>
<accession>A0AA88HAV8</accession>
<dbReference type="Proteomes" id="UP001187531">
    <property type="component" value="Unassembled WGS sequence"/>
</dbReference>
<gene>
    <name evidence="10" type="ORF">QYM36_014823</name>
</gene>
<evidence type="ECO:0000313" key="10">
    <source>
        <dbReference type="EMBL" id="KAK2706924.1"/>
    </source>
</evidence>
<dbReference type="InterPro" id="IPR020751">
    <property type="entry name" value="aa-tRNA-synth_I_codon-bd_sub2"/>
</dbReference>
<dbReference type="InterPro" id="IPR008925">
    <property type="entry name" value="aa_tRNA-synth_I_cd-bd_sf"/>
</dbReference>
<evidence type="ECO:0000256" key="6">
    <source>
        <dbReference type="ARBA" id="ARBA00023146"/>
    </source>
</evidence>
<sequence length="318" mass="36488">MKEDGYPTYHFANVVDDHLMDISHVLRGEEWLISTPKHILMYKAFGWTPPRYAHLPLILNKDGSKLSKRQDDLRVESLFSKGFYPLTILNFVTKIGGGFDEKLDDLVSLDELVDKFNLTSLNSSSCRLDMNRLDLINQLEIKRRAKYPLEEKMLIDELKDIVLKRLLDNKIDKRVLSEEYIRRVIHWASSESRIVTLKDLASSDFSYLWEPPTETSFNSLHGFNIKGRSLDDLISIIGSSNEGFDRSELTKQLKAFAKKENVPFPVVMKFLRGSLSNLKEGPSVGEMIEVLGIKETVSRLSKVKKYLDSNAIQDSRNT</sequence>
<comment type="caution">
    <text evidence="10">The sequence shown here is derived from an EMBL/GenBank/DDBJ whole genome shotgun (WGS) entry which is preliminary data.</text>
</comment>
<evidence type="ECO:0000256" key="5">
    <source>
        <dbReference type="ARBA" id="ARBA00022917"/>
    </source>
</evidence>
<evidence type="ECO:0000256" key="4">
    <source>
        <dbReference type="ARBA" id="ARBA00022840"/>
    </source>
</evidence>
<evidence type="ECO:0000256" key="7">
    <source>
        <dbReference type="RuleBase" id="RU363037"/>
    </source>
</evidence>
<dbReference type="SUPFAM" id="SSF52374">
    <property type="entry name" value="Nucleotidylyl transferase"/>
    <property type="match status" value="1"/>
</dbReference>
<dbReference type="GO" id="GO:0005739">
    <property type="term" value="C:mitochondrion"/>
    <property type="evidence" value="ECO:0007669"/>
    <property type="project" value="TreeGrafter"/>
</dbReference>
<dbReference type="Gene3D" id="1.10.10.350">
    <property type="match status" value="1"/>
</dbReference>
<dbReference type="InterPro" id="IPR049940">
    <property type="entry name" value="GluQ/Sye"/>
</dbReference>
<evidence type="ECO:0000259" key="8">
    <source>
        <dbReference type="Pfam" id="PF00749"/>
    </source>
</evidence>
<dbReference type="Pfam" id="PF00749">
    <property type="entry name" value="tRNA-synt_1c"/>
    <property type="match status" value="1"/>
</dbReference>
<dbReference type="PANTHER" id="PTHR43311:SF2">
    <property type="entry name" value="GLUTAMATE--TRNA LIGASE, MITOCHONDRIAL-RELATED"/>
    <property type="match status" value="1"/>
</dbReference>